<dbReference type="EMBL" id="CZAB01000149">
    <property type="protein sequence ID" value="CUQ27844.1"/>
    <property type="molecule type" value="Genomic_DNA"/>
</dbReference>
<organism evidence="1 2">
    <name type="scientific">Enterocloster clostridioformis</name>
    <dbReference type="NCBI Taxonomy" id="1531"/>
    <lineage>
        <taxon>Bacteria</taxon>
        <taxon>Bacillati</taxon>
        <taxon>Bacillota</taxon>
        <taxon>Clostridia</taxon>
        <taxon>Lachnospirales</taxon>
        <taxon>Lachnospiraceae</taxon>
        <taxon>Enterocloster</taxon>
    </lineage>
</organism>
<dbReference type="AlphaFoldDB" id="A0A174UZE7"/>
<gene>
    <name evidence="1" type="primary">tycC_2</name>
    <name evidence="1" type="ORF">ERS852480_05320</name>
</gene>
<dbReference type="SUPFAM" id="SSF52777">
    <property type="entry name" value="CoA-dependent acyltransferases"/>
    <property type="match status" value="1"/>
</dbReference>
<sequence length="152" mass="18129">MFTKVVSGRDLMMENIESMVGTAINIIPQRIRLTNKIKKDIQSVYAHNVKNMLYDKIDFYQSDICGRKLMDEIQTMIVFYNYYDTYTTKFEYEYDKDQDDIDLSLYVDSLQNKYRLYMTCKKASYSKQRAEHLVESYIKIVRNIADELSNNL</sequence>
<proteinExistence type="predicted"/>
<protein>
    <submittedName>
        <fullName evidence="1">Tyrocidine synthase III</fullName>
    </submittedName>
</protein>
<dbReference type="Proteomes" id="UP000095512">
    <property type="component" value="Unassembled WGS sequence"/>
</dbReference>
<reference evidence="1 2" key="1">
    <citation type="submission" date="2015-09" db="EMBL/GenBank/DDBJ databases">
        <authorList>
            <consortium name="Pathogen Informatics"/>
        </authorList>
    </citation>
    <scope>NUCLEOTIDE SEQUENCE [LARGE SCALE GENOMIC DNA]</scope>
    <source>
        <strain evidence="1 2">2789STDY5834865</strain>
    </source>
</reference>
<accession>A0A174UZE7</accession>
<evidence type="ECO:0000313" key="1">
    <source>
        <dbReference type="EMBL" id="CUQ27844.1"/>
    </source>
</evidence>
<evidence type="ECO:0000313" key="2">
    <source>
        <dbReference type="Proteomes" id="UP000095512"/>
    </source>
</evidence>
<name>A0A174UZE7_9FIRM</name>
<dbReference type="Gene3D" id="3.30.559.30">
    <property type="entry name" value="Nonribosomal peptide synthetase, condensation domain"/>
    <property type="match status" value="1"/>
</dbReference>